<name>A0A021VSR7_9CELL</name>
<dbReference type="AlphaFoldDB" id="A0A021VSR7"/>
<dbReference type="OrthoDB" id="3338687at2"/>
<dbReference type="RefSeq" id="WP_034224066.1">
    <property type="nucleotide sequence ID" value="NZ_AXCW01000042.1"/>
</dbReference>
<organism evidence="1 2">
    <name type="scientific">Actinotalea ferrariae CF5-4</name>
    <dbReference type="NCBI Taxonomy" id="948458"/>
    <lineage>
        <taxon>Bacteria</taxon>
        <taxon>Bacillati</taxon>
        <taxon>Actinomycetota</taxon>
        <taxon>Actinomycetes</taxon>
        <taxon>Micrococcales</taxon>
        <taxon>Cellulomonadaceae</taxon>
        <taxon>Actinotalea</taxon>
    </lineage>
</organism>
<evidence type="ECO:0000313" key="2">
    <source>
        <dbReference type="Proteomes" id="UP000019753"/>
    </source>
</evidence>
<evidence type="ECO:0000313" key="1">
    <source>
        <dbReference type="EMBL" id="EYR64201.1"/>
    </source>
</evidence>
<keyword evidence="2" id="KW-1185">Reference proteome</keyword>
<gene>
    <name evidence="1" type="ORF">N866_14415</name>
</gene>
<dbReference type="Proteomes" id="UP000019753">
    <property type="component" value="Unassembled WGS sequence"/>
</dbReference>
<dbReference type="EMBL" id="AXCW01000042">
    <property type="protein sequence ID" value="EYR64201.1"/>
    <property type="molecule type" value="Genomic_DNA"/>
</dbReference>
<reference evidence="1 2" key="1">
    <citation type="submission" date="2014-01" db="EMBL/GenBank/DDBJ databases">
        <title>Actinotalea ferrariae CF5-4.</title>
        <authorList>
            <person name="Chen F."/>
            <person name="Li Y."/>
            <person name="Wang G."/>
        </authorList>
    </citation>
    <scope>NUCLEOTIDE SEQUENCE [LARGE SCALE GENOMIC DNA]</scope>
    <source>
        <strain evidence="1 2">CF5-4</strain>
    </source>
</reference>
<sequence>MDERAADVRRETVEGLGTYLNDHLAGSVAGAERFARLASALASTSVGPAVDTIAQQVAEERDELRAVLEALGLTRQNRLKQAAAWAGEHVARLKSSRRSLHDRRTAALLEVEILRAALVGKLGVWQVLEDVAGDLGLEAARMTELRERTLRQVATMDEVHAAVRARVLRAVS</sequence>
<comment type="caution">
    <text evidence="1">The sequence shown here is derived from an EMBL/GenBank/DDBJ whole genome shotgun (WGS) entry which is preliminary data.</text>
</comment>
<accession>A0A021VSR7</accession>
<protein>
    <submittedName>
        <fullName evidence="1">Uncharacterized protein</fullName>
    </submittedName>
</protein>
<proteinExistence type="predicted"/>